<accession>A0ABV9PBH9</accession>
<organism evidence="1 2">
    <name type="scientific">Flavobacterium branchiicola</name>
    <dbReference type="NCBI Taxonomy" id="1114875"/>
    <lineage>
        <taxon>Bacteria</taxon>
        <taxon>Pseudomonadati</taxon>
        <taxon>Bacteroidota</taxon>
        <taxon>Flavobacteriia</taxon>
        <taxon>Flavobacteriales</taxon>
        <taxon>Flavobacteriaceae</taxon>
        <taxon>Flavobacterium</taxon>
    </lineage>
</organism>
<dbReference type="RefSeq" id="WP_213257517.1">
    <property type="nucleotide sequence ID" value="NZ_JAGYWA010000003.1"/>
</dbReference>
<evidence type="ECO:0000313" key="2">
    <source>
        <dbReference type="Proteomes" id="UP001595935"/>
    </source>
</evidence>
<protein>
    <submittedName>
        <fullName evidence="1">Uncharacterized protein</fullName>
    </submittedName>
</protein>
<dbReference type="Proteomes" id="UP001595935">
    <property type="component" value="Unassembled WGS sequence"/>
</dbReference>
<comment type="caution">
    <text evidence="1">The sequence shown here is derived from an EMBL/GenBank/DDBJ whole genome shotgun (WGS) entry which is preliminary data.</text>
</comment>
<reference evidence="2" key="1">
    <citation type="journal article" date="2019" name="Int. J. Syst. Evol. Microbiol.">
        <title>The Global Catalogue of Microorganisms (GCM) 10K type strain sequencing project: providing services to taxonomists for standard genome sequencing and annotation.</title>
        <authorList>
            <consortium name="The Broad Institute Genomics Platform"/>
            <consortium name="The Broad Institute Genome Sequencing Center for Infectious Disease"/>
            <person name="Wu L."/>
            <person name="Ma J."/>
        </authorList>
    </citation>
    <scope>NUCLEOTIDE SEQUENCE [LARGE SCALE GENOMIC DNA]</scope>
    <source>
        <strain evidence="2">WYCCWR 13023</strain>
    </source>
</reference>
<keyword evidence="2" id="KW-1185">Reference proteome</keyword>
<evidence type="ECO:0000313" key="1">
    <source>
        <dbReference type="EMBL" id="MFC4747327.1"/>
    </source>
</evidence>
<dbReference type="EMBL" id="JBHSGV010000003">
    <property type="protein sequence ID" value="MFC4747327.1"/>
    <property type="molecule type" value="Genomic_DNA"/>
</dbReference>
<name>A0ABV9PBH9_9FLAO</name>
<gene>
    <name evidence="1" type="ORF">ACFO5S_07710</name>
</gene>
<sequence length="95" mass="10877">MQKENQKPSQNDVMPSVANFLSNLCFEGNFKEQPQYLQEIFELVLETESGNNLELRLKMLSCLQTSRHLASTLSPFSDRQIQLACDNLSNSINMH</sequence>
<proteinExistence type="predicted"/>